<keyword evidence="1" id="KW-1133">Transmembrane helix</keyword>
<evidence type="ECO:0000256" key="1">
    <source>
        <dbReference type="SAM" id="Phobius"/>
    </source>
</evidence>
<keyword evidence="1" id="KW-0472">Membrane</keyword>
<dbReference type="Pfam" id="PF14034">
    <property type="entry name" value="Spore_YtrH"/>
    <property type="match status" value="1"/>
</dbReference>
<dbReference type="Proteomes" id="UP001596528">
    <property type="component" value="Unassembled WGS sequence"/>
</dbReference>
<protein>
    <submittedName>
        <fullName evidence="2">YtrH family sporulation protein</fullName>
    </submittedName>
</protein>
<sequence length="110" mass="11904">MAPLLSDLTKNFFVAFGMVLGASLLAGVWSILLFKPPAPYMLEIARNVKVWALVAAVGGTIDPIRIIEFNLAEGYLNSAFRQILYIVSAFVGAQMGTALIEWICEGGLRA</sequence>
<proteinExistence type="predicted"/>
<comment type="caution">
    <text evidence="2">The sequence shown here is derived from an EMBL/GenBank/DDBJ whole genome shotgun (WGS) entry which is preliminary data.</text>
</comment>
<feature type="transmembrane region" description="Helical" evidence="1">
    <location>
        <begin position="12"/>
        <end position="32"/>
    </location>
</feature>
<gene>
    <name evidence="2" type="ORF">ACFQWB_03935</name>
</gene>
<name>A0ABW2UYX2_9BACL</name>
<keyword evidence="1" id="KW-0812">Transmembrane</keyword>
<keyword evidence="3" id="KW-1185">Reference proteome</keyword>
<reference evidence="3" key="1">
    <citation type="journal article" date="2019" name="Int. J. Syst. Evol. Microbiol.">
        <title>The Global Catalogue of Microorganisms (GCM) 10K type strain sequencing project: providing services to taxonomists for standard genome sequencing and annotation.</title>
        <authorList>
            <consortium name="The Broad Institute Genomics Platform"/>
            <consortium name="The Broad Institute Genome Sequencing Center for Infectious Disease"/>
            <person name="Wu L."/>
            <person name="Ma J."/>
        </authorList>
    </citation>
    <scope>NUCLEOTIDE SEQUENCE [LARGE SCALE GENOMIC DNA]</scope>
    <source>
        <strain evidence="3">JCM 18657</strain>
    </source>
</reference>
<dbReference type="RefSeq" id="WP_138789354.1">
    <property type="nucleotide sequence ID" value="NZ_JBHTGQ010000009.1"/>
</dbReference>
<dbReference type="EMBL" id="JBHTGQ010000009">
    <property type="protein sequence ID" value="MFC7749097.1"/>
    <property type="molecule type" value="Genomic_DNA"/>
</dbReference>
<dbReference type="InterPro" id="IPR025689">
    <property type="entry name" value="Spore_YtrH"/>
</dbReference>
<evidence type="ECO:0000313" key="2">
    <source>
        <dbReference type="EMBL" id="MFC7749097.1"/>
    </source>
</evidence>
<accession>A0ABW2UYX2</accession>
<organism evidence="2 3">
    <name type="scientific">Paenibacillus thermoaerophilus</name>
    <dbReference type="NCBI Taxonomy" id="1215385"/>
    <lineage>
        <taxon>Bacteria</taxon>
        <taxon>Bacillati</taxon>
        <taxon>Bacillota</taxon>
        <taxon>Bacilli</taxon>
        <taxon>Bacillales</taxon>
        <taxon>Paenibacillaceae</taxon>
        <taxon>Paenibacillus</taxon>
    </lineage>
</organism>
<evidence type="ECO:0000313" key="3">
    <source>
        <dbReference type="Proteomes" id="UP001596528"/>
    </source>
</evidence>
<feature type="transmembrane region" description="Helical" evidence="1">
    <location>
        <begin position="83"/>
        <end position="104"/>
    </location>
</feature>